<dbReference type="Proteomes" id="UP000700596">
    <property type="component" value="Unassembled WGS sequence"/>
</dbReference>
<proteinExistence type="predicted"/>
<accession>A0A9P9J2B9</accession>
<evidence type="ECO:0000256" key="1">
    <source>
        <dbReference type="SAM" id="Phobius"/>
    </source>
</evidence>
<evidence type="ECO:0000313" key="3">
    <source>
        <dbReference type="Proteomes" id="UP000700596"/>
    </source>
</evidence>
<reference evidence="2" key="1">
    <citation type="journal article" date="2021" name="Nat. Commun.">
        <title>Genetic determinants of endophytism in the Arabidopsis root mycobiome.</title>
        <authorList>
            <person name="Mesny F."/>
            <person name="Miyauchi S."/>
            <person name="Thiergart T."/>
            <person name="Pickel B."/>
            <person name="Atanasova L."/>
            <person name="Karlsson M."/>
            <person name="Huettel B."/>
            <person name="Barry K.W."/>
            <person name="Haridas S."/>
            <person name="Chen C."/>
            <person name="Bauer D."/>
            <person name="Andreopoulos W."/>
            <person name="Pangilinan J."/>
            <person name="LaButti K."/>
            <person name="Riley R."/>
            <person name="Lipzen A."/>
            <person name="Clum A."/>
            <person name="Drula E."/>
            <person name="Henrissat B."/>
            <person name="Kohler A."/>
            <person name="Grigoriev I.V."/>
            <person name="Martin F.M."/>
            <person name="Hacquard S."/>
        </authorList>
    </citation>
    <scope>NUCLEOTIDE SEQUENCE</scope>
    <source>
        <strain evidence="2">MPI-CAGE-CH-0243</strain>
    </source>
</reference>
<sequence>MVTMDPASPTPHTYSRAALYQFNKRPHKKYTAYNQCSSILAVDAKCKTHLIFVASLYFISRAPIVLRPRYLLTRVRGCYRMQVLTTNVYGLGLGLLSAHLLASLLTLCTRGCWCQCRY</sequence>
<keyword evidence="1" id="KW-1133">Transmembrane helix</keyword>
<dbReference type="EMBL" id="JAGMWT010000001">
    <property type="protein sequence ID" value="KAH7139520.1"/>
    <property type="molecule type" value="Genomic_DNA"/>
</dbReference>
<comment type="caution">
    <text evidence="2">The sequence shown here is derived from an EMBL/GenBank/DDBJ whole genome shotgun (WGS) entry which is preliminary data.</text>
</comment>
<keyword evidence="1" id="KW-0812">Transmembrane</keyword>
<name>A0A9P9J2B9_9PLEO</name>
<protein>
    <submittedName>
        <fullName evidence="2">Uncharacterized protein</fullName>
    </submittedName>
</protein>
<organism evidence="2 3">
    <name type="scientific">Dendryphion nanum</name>
    <dbReference type="NCBI Taxonomy" id="256645"/>
    <lineage>
        <taxon>Eukaryota</taxon>
        <taxon>Fungi</taxon>
        <taxon>Dikarya</taxon>
        <taxon>Ascomycota</taxon>
        <taxon>Pezizomycotina</taxon>
        <taxon>Dothideomycetes</taxon>
        <taxon>Pleosporomycetidae</taxon>
        <taxon>Pleosporales</taxon>
        <taxon>Torulaceae</taxon>
        <taxon>Dendryphion</taxon>
    </lineage>
</organism>
<feature type="transmembrane region" description="Helical" evidence="1">
    <location>
        <begin position="87"/>
        <end position="107"/>
    </location>
</feature>
<keyword evidence="3" id="KW-1185">Reference proteome</keyword>
<gene>
    <name evidence="2" type="ORF">B0J11DRAFT_45931</name>
</gene>
<keyword evidence="1" id="KW-0472">Membrane</keyword>
<dbReference type="AlphaFoldDB" id="A0A9P9J2B9"/>
<evidence type="ECO:0000313" key="2">
    <source>
        <dbReference type="EMBL" id="KAH7139520.1"/>
    </source>
</evidence>
<feature type="transmembrane region" description="Helical" evidence="1">
    <location>
        <begin position="48"/>
        <end position="66"/>
    </location>
</feature>